<proteinExistence type="predicted"/>
<gene>
    <name evidence="2" type="ORF">I543_4122</name>
</gene>
<feature type="signal peptide" evidence="1">
    <location>
        <begin position="1"/>
        <end position="37"/>
    </location>
</feature>
<dbReference type="InterPro" id="IPR028994">
    <property type="entry name" value="Integrin_alpha_N"/>
</dbReference>
<sequence>MQVSQGRREISKARVRATGVAALTALALVALPGVASADPEVLQSNDQLGLRFEKSSTPQPEGATTTVTVRTGDGKVVQTISEPFKGWLGGAAVELLDIDQDGRDDLLVQVDARVKDGKWAIWHAVGSNPKLSRVGVVDGHPESAGPGLIKADTEQGTVFYVIKGNALAPAPAPLPNRGSDAASLAKCAVVHSIRYARGLASRLPVTLRDRSRT</sequence>
<name>A0A829Q6K9_9MYCO</name>
<keyword evidence="1" id="KW-0732">Signal</keyword>
<dbReference type="AlphaFoldDB" id="A0A829Q6K9"/>
<comment type="caution">
    <text evidence="2">The sequence shown here is derived from an EMBL/GenBank/DDBJ whole genome shotgun (WGS) entry which is preliminary data.</text>
</comment>
<dbReference type="EMBL" id="JAOF01000001">
    <property type="protein sequence ID" value="EUA48560.1"/>
    <property type="molecule type" value="Genomic_DNA"/>
</dbReference>
<protein>
    <recommendedName>
        <fullName evidence="4">VCBS repeat-containing protein</fullName>
    </recommendedName>
</protein>
<dbReference type="Proteomes" id="UP000020103">
    <property type="component" value="Unassembled WGS sequence"/>
</dbReference>
<evidence type="ECO:0008006" key="4">
    <source>
        <dbReference type="Google" id="ProtNLM"/>
    </source>
</evidence>
<feature type="chain" id="PRO_5033019861" description="VCBS repeat-containing protein" evidence="1">
    <location>
        <begin position="38"/>
        <end position="213"/>
    </location>
</feature>
<organism evidence="2 3">
    <name type="scientific">Mycobacteroides abscessus 21</name>
    <dbReference type="NCBI Taxonomy" id="1299324"/>
    <lineage>
        <taxon>Bacteria</taxon>
        <taxon>Bacillati</taxon>
        <taxon>Actinomycetota</taxon>
        <taxon>Actinomycetes</taxon>
        <taxon>Mycobacteriales</taxon>
        <taxon>Mycobacteriaceae</taxon>
        <taxon>Mycobacteroides</taxon>
        <taxon>Mycobacteroides abscessus</taxon>
    </lineage>
</organism>
<dbReference type="SUPFAM" id="SSF69318">
    <property type="entry name" value="Integrin alpha N-terminal domain"/>
    <property type="match status" value="1"/>
</dbReference>
<reference evidence="2 3" key="1">
    <citation type="submission" date="2013-12" db="EMBL/GenBank/DDBJ databases">
        <authorList>
            <person name="Madinger N."/>
            <person name="Lenaerts A."/>
            <person name="Ordway D."/>
            <person name="DeGroote M.A."/>
            <person name="Parker T."/>
            <person name="Sizemore C."/>
            <person name="Tallon L.J."/>
            <person name="Sadzewicz L.K."/>
            <person name="Sengamalay N."/>
            <person name="Fraser C.M."/>
            <person name="Hine E."/>
            <person name="Shefchek K.A."/>
            <person name="Das S.P."/>
            <person name="Tettelin H."/>
        </authorList>
    </citation>
    <scope>NUCLEOTIDE SEQUENCE [LARGE SCALE GENOMIC DNA]</scope>
    <source>
        <strain evidence="2 3">21</strain>
    </source>
</reference>
<accession>A0A829Q6K9</accession>
<evidence type="ECO:0000313" key="3">
    <source>
        <dbReference type="Proteomes" id="UP000020103"/>
    </source>
</evidence>
<evidence type="ECO:0000256" key="1">
    <source>
        <dbReference type="SAM" id="SignalP"/>
    </source>
</evidence>
<evidence type="ECO:0000313" key="2">
    <source>
        <dbReference type="EMBL" id="EUA48560.1"/>
    </source>
</evidence>